<gene>
    <name evidence="5" type="ORF">FMM06_00420</name>
</gene>
<dbReference type="EMBL" id="VJWA01000001">
    <property type="protein sequence ID" value="TRW16716.1"/>
    <property type="molecule type" value="Genomic_DNA"/>
</dbReference>
<evidence type="ECO:0000313" key="5">
    <source>
        <dbReference type="EMBL" id="TRW16716.1"/>
    </source>
</evidence>
<evidence type="ECO:0000256" key="1">
    <source>
        <dbReference type="ARBA" id="ARBA00006484"/>
    </source>
</evidence>
<dbReference type="InterPro" id="IPR020904">
    <property type="entry name" value="Sc_DH/Rdtase_CS"/>
</dbReference>
<dbReference type="OrthoDB" id="9803333at2"/>
<feature type="region of interest" description="Disordered" evidence="3">
    <location>
        <begin position="1"/>
        <end position="29"/>
    </location>
</feature>
<evidence type="ECO:0000256" key="3">
    <source>
        <dbReference type="SAM" id="MobiDB-lite"/>
    </source>
</evidence>
<evidence type="ECO:0000256" key="2">
    <source>
        <dbReference type="ARBA" id="ARBA00023002"/>
    </source>
</evidence>
<keyword evidence="6" id="KW-1185">Reference proteome</keyword>
<protein>
    <submittedName>
        <fullName evidence="5">SDR family oxidoreductase</fullName>
    </submittedName>
</protein>
<evidence type="ECO:0000259" key="4">
    <source>
        <dbReference type="SMART" id="SM00822"/>
    </source>
</evidence>
<dbReference type="SUPFAM" id="SSF51735">
    <property type="entry name" value="NAD(P)-binding Rossmann-fold domains"/>
    <property type="match status" value="1"/>
</dbReference>
<evidence type="ECO:0000313" key="6">
    <source>
        <dbReference type="Proteomes" id="UP000317894"/>
    </source>
</evidence>
<sequence length="296" mass="30603">MPVAHWITARPHPSVRSHDQENPGGRDLIAGRGADARLLVSRSRRMSGSRPVLVVTGGGQGIGRAIVLLAAARGYDVAFTYRSDSGAAERAQRDAAQAGADVLALQADMGERDAVFAAFDRTMAHFGRIDAVINNAGVIGAPRAIAEVDTDHLSDVFRNNVFSIFYSVGAAVKHMSVQNGGRGGAIVNMSSAAARHGGMPNETHYAASKGAVDSLTLALAKDLPAHGMRVNTLRPGLIRTAIHAVHGGEATISAASASVPLGRAGTAEEVAETALFLISDASSYVHGATLDVSGGR</sequence>
<dbReference type="PRINTS" id="PR00081">
    <property type="entry name" value="GDHRDH"/>
</dbReference>
<dbReference type="SMART" id="SM00822">
    <property type="entry name" value="PKS_KR"/>
    <property type="match status" value="1"/>
</dbReference>
<dbReference type="Pfam" id="PF13561">
    <property type="entry name" value="adh_short_C2"/>
    <property type="match status" value="1"/>
</dbReference>
<feature type="domain" description="Ketoreductase" evidence="4">
    <location>
        <begin position="51"/>
        <end position="241"/>
    </location>
</feature>
<reference evidence="5 6" key="1">
    <citation type="submission" date="2019-07" db="EMBL/GenBank/DDBJ databases">
        <title>Novel species isolated from glacier.</title>
        <authorList>
            <person name="Liu Q."/>
            <person name="Xin Y.-H."/>
        </authorList>
    </citation>
    <scope>NUCLEOTIDE SEQUENCE [LARGE SCALE GENOMIC DNA]</scope>
    <source>
        <strain evidence="5 6">LB1R16</strain>
    </source>
</reference>
<dbReference type="PROSITE" id="PS00061">
    <property type="entry name" value="ADH_SHORT"/>
    <property type="match status" value="1"/>
</dbReference>
<comment type="similarity">
    <text evidence="1">Belongs to the short-chain dehydrogenases/reductases (SDR) family.</text>
</comment>
<dbReference type="InterPro" id="IPR057326">
    <property type="entry name" value="KR_dom"/>
</dbReference>
<dbReference type="InterPro" id="IPR036291">
    <property type="entry name" value="NAD(P)-bd_dom_sf"/>
</dbReference>
<proteinExistence type="inferred from homology"/>
<name>A0A552UER0_9SPHN</name>
<keyword evidence="2" id="KW-0560">Oxidoreductase</keyword>
<dbReference type="InterPro" id="IPR002347">
    <property type="entry name" value="SDR_fam"/>
</dbReference>
<dbReference type="PRINTS" id="PR00080">
    <property type="entry name" value="SDRFAMILY"/>
</dbReference>
<dbReference type="PANTHER" id="PTHR43639">
    <property type="entry name" value="OXIDOREDUCTASE, SHORT-CHAIN DEHYDROGENASE/REDUCTASE FAMILY (AFU_ORTHOLOGUE AFUA_5G02870)"/>
    <property type="match status" value="1"/>
</dbReference>
<accession>A0A552UER0</accession>
<dbReference type="AlphaFoldDB" id="A0A552UER0"/>
<dbReference type="Gene3D" id="3.40.50.720">
    <property type="entry name" value="NAD(P)-binding Rossmann-like Domain"/>
    <property type="match status" value="1"/>
</dbReference>
<comment type="caution">
    <text evidence="5">The sequence shown here is derived from an EMBL/GenBank/DDBJ whole genome shotgun (WGS) entry which is preliminary data.</text>
</comment>
<dbReference type="Proteomes" id="UP000317894">
    <property type="component" value="Unassembled WGS sequence"/>
</dbReference>
<dbReference type="FunFam" id="3.40.50.720:FF:000084">
    <property type="entry name" value="Short-chain dehydrogenase reductase"/>
    <property type="match status" value="1"/>
</dbReference>
<organism evidence="5 6">
    <name type="scientific">Glacieibacterium frigidum</name>
    <dbReference type="NCBI Taxonomy" id="2593303"/>
    <lineage>
        <taxon>Bacteria</taxon>
        <taxon>Pseudomonadati</taxon>
        <taxon>Pseudomonadota</taxon>
        <taxon>Alphaproteobacteria</taxon>
        <taxon>Sphingomonadales</taxon>
        <taxon>Sphingosinicellaceae</taxon>
        <taxon>Glacieibacterium</taxon>
    </lineage>
</organism>
<dbReference type="PANTHER" id="PTHR43639:SF1">
    <property type="entry name" value="SHORT-CHAIN DEHYDROGENASE_REDUCTASE FAMILY PROTEIN"/>
    <property type="match status" value="1"/>
</dbReference>
<dbReference type="CDD" id="cd05233">
    <property type="entry name" value="SDR_c"/>
    <property type="match status" value="1"/>
</dbReference>
<dbReference type="GO" id="GO:0016491">
    <property type="term" value="F:oxidoreductase activity"/>
    <property type="evidence" value="ECO:0007669"/>
    <property type="project" value="UniProtKB-KW"/>
</dbReference>